<keyword evidence="3" id="KW-1185">Reference proteome</keyword>
<dbReference type="InterPro" id="IPR030910">
    <property type="entry name" value="SLAP_dom"/>
</dbReference>
<dbReference type="InterPro" id="IPR030911">
    <property type="entry name" value="Sec_acc_SLAP"/>
</dbReference>
<reference evidence="2 3" key="1">
    <citation type="submission" date="2024-01" db="EMBL/GenBank/DDBJ databases">
        <title>Complete Genome Sequence of Alkalicoccus halolimnae BZ-SZ-XJ29T, a Moderately Halophilic Bacterium Isolated from a Salt Lake.</title>
        <authorList>
            <person name="Zhao B."/>
        </authorList>
    </citation>
    <scope>NUCLEOTIDE SEQUENCE [LARGE SCALE GENOMIC DNA]</scope>
    <source>
        <strain evidence="2 3">BZ-SZ-XJ29</strain>
    </source>
</reference>
<name>A0A5C7F8C2_9BACI</name>
<accession>A0A5C7F8C2</accession>
<evidence type="ECO:0000313" key="2">
    <source>
        <dbReference type="EMBL" id="WWD79550.1"/>
    </source>
</evidence>
<dbReference type="NCBIfam" id="TIGR04399">
    <property type="entry name" value="acc_Sec_SLAP"/>
    <property type="match status" value="1"/>
</dbReference>
<evidence type="ECO:0000256" key="1">
    <source>
        <dbReference type="SAM" id="MobiDB-lite"/>
    </source>
</evidence>
<dbReference type="NCBIfam" id="TIGR04398">
    <property type="entry name" value="SLAP_DUP"/>
    <property type="match status" value="2"/>
</dbReference>
<organism evidence="2 3">
    <name type="scientific">Alkalicoccus halolimnae</name>
    <dbReference type="NCBI Taxonomy" id="1667239"/>
    <lineage>
        <taxon>Bacteria</taxon>
        <taxon>Bacillati</taxon>
        <taxon>Bacillota</taxon>
        <taxon>Bacilli</taxon>
        <taxon>Bacillales</taxon>
        <taxon>Bacillaceae</taxon>
        <taxon>Alkalicoccus</taxon>
    </lineage>
</organism>
<feature type="compositionally biased region" description="Basic residues" evidence="1">
    <location>
        <begin position="298"/>
        <end position="307"/>
    </location>
</feature>
<feature type="region of interest" description="Disordered" evidence="1">
    <location>
        <begin position="287"/>
        <end position="307"/>
    </location>
</feature>
<dbReference type="KEGG" id="ahal:FTX54_014285"/>
<protein>
    <submittedName>
        <fullName evidence="2">Accessory Sec system S-layer assembly protein</fullName>
    </submittedName>
</protein>
<sequence length="307" mass="34968">MQSFFNEKELKNLKIDGQDSVISSKKASDIEPEELSTVQPELSLPEAWNISEKETKAFETLNDLCEPLLPGQISLYGVRVTQNEDGDYVFLAFIRQSVEKKMKMKEATISIFDENKEVLGRKTFDLTEFGELPVNTSRPWEFLFSEKDLFTNSIPGSGWKLAFQLNPVSRDHTLEFTKSWKKRLPSEQQRKLKKAVEKMGPPRPGQINFVGLNAAMVESREELHISLLIRNGGAKHINLEKMPLVVEDAAGDIVAKGVFTLDPKLQVKANTSTPWNFVFPKSMIHKSSPDLSKWKAYPPRKQKKKEE</sequence>
<evidence type="ECO:0000313" key="3">
    <source>
        <dbReference type="Proteomes" id="UP000321816"/>
    </source>
</evidence>
<dbReference type="RefSeq" id="WP_147803787.1">
    <property type="nucleotide sequence ID" value="NZ_CP144914.1"/>
</dbReference>
<dbReference type="OrthoDB" id="1907642at2"/>
<gene>
    <name evidence="2" type="ORF">FTX54_014285</name>
</gene>
<dbReference type="EMBL" id="CP144914">
    <property type="protein sequence ID" value="WWD79550.1"/>
    <property type="molecule type" value="Genomic_DNA"/>
</dbReference>
<dbReference type="AlphaFoldDB" id="A0A5C7F8C2"/>
<dbReference type="Proteomes" id="UP000321816">
    <property type="component" value="Chromosome"/>
</dbReference>
<proteinExistence type="predicted"/>